<keyword evidence="5" id="KW-0408">Iron</keyword>
<dbReference type="Gene3D" id="1.10.490.10">
    <property type="entry name" value="Globins"/>
    <property type="match status" value="1"/>
</dbReference>
<dbReference type="EnsemblPlants" id="Pp3c6_250V3.1">
    <property type="protein sequence ID" value="Pp3c6_250V3.1"/>
    <property type="gene ID" value="Pp3c6_250"/>
</dbReference>
<sequence>MQALNRQASCMSGVAHEDATAIDNVNLYEKLGFDTFVKLSTNFYNEVYNDDQQWFRSIFANSTKDDAIQNQYEFFIQRMGGPPLYAHRKGSTALIARHGPYPITERAAARWLFHMKTALDKSPEIDLDSKTRMFNFFKHTAFFLVAGKELTNHHRLVGNYGVGGRHMGRA</sequence>
<dbReference type="InterPro" id="IPR009050">
    <property type="entry name" value="Globin-like_sf"/>
</dbReference>
<accession>A9TSV7</accession>
<keyword evidence="4" id="KW-0479">Metal-binding</keyword>
<dbReference type="GO" id="GO:0046872">
    <property type="term" value="F:metal ion binding"/>
    <property type="evidence" value="ECO:0007669"/>
    <property type="project" value="UniProtKB-KW"/>
</dbReference>
<evidence type="ECO:0008006" key="10">
    <source>
        <dbReference type="Google" id="ProtNLM"/>
    </source>
</evidence>
<evidence type="ECO:0000313" key="8">
    <source>
        <dbReference type="EnsemblPlants" id="Pp3c6_250V3.1"/>
    </source>
</evidence>
<keyword evidence="3" id="KW-0561">Oxygen transport</keyword>
<dbReference type="PANTHER" id="PTHR47366">
    <property type="entry name" value="TWO-ON-TWO HEMOGLOBIN-3"/>
    <property type="match status" value="1"/>
</dbReference>
<evidence type="ECO:0000256" key="5">
    <source>
        <dbReference type="ARBA" id="ARBA00023004"/>
    </source>
</evidence>
<protein>
    <recommendedName>
        <fullName evidence="10">Hemoglobin</fullName>
    </recommendedName>
</protein>
<reference evidence="7 9" key="1">
    <citation type="journal article" date="2008" name="Science">
        <title>The Physcomitrella genome reveals evolutionary insights into the conquest of land by plants.</title>
        <authorList>
            <person name="Rensing S."/>
            <person name="Lang D."/>
            <person name="Zimmer A."/>
            <person name="Terry A."/>
            <person name="Salamov A."/>
            <person name="Shapiro H."/>
            <person name="Nishiyama T."/>
            <person name="Perroud P.-F."/>
            <person name="Lindquist E."/>
            <person name="Kamisugi Y."/>
            <person name="Tanahashi T."/>
            <person name="Sakakibara K."/>
            <person name="Fujita T."/>
            <person name="Oishi K."/>
            <person name="Shin-I T."/>
            <person name="Kuroki Y."/>
            <person name="Toyoda A."/>
            <person name="Suzuki Y."/>
            <person name="Hashimoto A."/>
            <person name="Yamaguchi K."/>
            <person name="Sugano A."/>
            <person name="Kohara Y."/>
            <person name="Fujiyama A."/>
            <person name="Anterola A."/>
            <person name="Aoki S."/>
            <person name="Ashton N."/>
            <person name="Barbazuk W.B."/>
            <person name="Barker E."/>
            <person name="Bennetzen J."/>
            <person name="Bezanilla M."/>
            <person name="Blankenship R."/>
            <person name="Cho S.H."/>
            <person name="Dutcher S."/>
            <person name="Estelle M."/>
            <person name="Fawcett J.A."/>
            <person name="Gundlach H."/>
            <person name="Hanada K."/>
            <person name="Heyl A."/>
            <person name="Hicks K.A."/>
            <person name="Hugh J."/>
            <person name="Lohr M."/>
            <person name="Mayer K."/>
            <person name="Melkozernov A."/>
            <person name="Murata T."/>
            <person name="Nelson D."/>
            <person name="Pils B."/>
            <person name="Prigge M."/>
            <person name="Reiss B."/>
            <person name="Renner T."/>
            <person name="Rombauts S."/>
            <person name="Rushton P."/>
            <person name="Sanderfoot A."/>
            <person name="Schween G."/>
            <person name="Shiu S.-H."/>
            <person name="Stueber K."/>
            <person name="Theodoulou F.L."/>
            <person name="Tu H."/>
            <person name="Van de Peer Y."/>
            <person name="Verrier P.J."/>
            <person name="Waters E."/>
            <person name="Wood A."/>
            <person name="Yang L."/>
            <person name="Cove D."/>
            <person name="Cuming A."/>
            <person name="Hasebe M."/>
            <person name="Lucas S."/>
            <person name="Mishler D.B."/>
            <person name="Reski R."/>
            <person name="Grigoriev I."/>
            <person name="Quatrano R.S."/>
            <person name="Boore J.L."/>
        </authorList>
    </citation>
    <scope>NUCLEOTIDE SEQUENCE [LARGE SCALE GENOMIC DNA]</scope>
    <source>
        <strain evidence="8 9">cv. Gransden 2004</strain>
    </source>
</reference>
<dbReference type="GeneID" id="112283263"/>
<dbReference type="Gramene" id="Pp3c6_250V3.1">
    <property type="protein sequence ID" value="Pp3c6_250V3.1"/>
    <property type="gene ID" value="Pp3c6_250"/>
</dbReference>
<keyword evidence="1" id="KW-0813">Transport</keyword>
<dbReference type="HOGENOM" id="CLU_103526_0_0_1"/>
<keyword evidence="2" id="KW-0349">Heme</keyword>
<dbReference type="Proteomes" id="UP000006727">
    <property type="component" value="Chromosome 6"/>
</dbReference>
<dbReference type="EMBL" id="ABEU02000006">
    <property type="protein sequence ID" value="PNR51942.1"/>
    <property type="molecule type" value="Genomic_DNA"/>
</dbReference>
<evidence type="ECO:0000256" key="4">
    <source>
        <dbReference type="ARBA" id="ARBA00022723"/>
    </source>
</evidence>
<dbReference type="PANTHER" id="PTHR47366:SF1">
    <property type="entry name" value="TWO-ON-TWO HEMOGLOBIN-3"/>
    <property type="match status" value="1"/>
</dbReference>
<dbReference type="GO" id="GO:0020037">
    <property type="term" value="F:heme binding"/>
    <property type="evidence" value="ECO:0007669"/>
    <property type="project" value="InterPro"/>
</dbReference>
<evidence type="ECO:0000256" key="2">
    <source>
        <dbReference type="ARBA" id="ARBA00022617"/>
    </source>
</evidence>
<evidence type="ECO:0000313" key="7">
    <source>
        <dbReference type="EMBL" id="PNR51942.1"/>
    </source>
</evidence>
<organism evidence="7">
    <name type="scientific">Physcomitrium patens</name>
    <name type="common">Spreading-leaved earth moss</name>
    <name type="synonym">Physcomitrella patens</name>
    <dbReference type="NCBI Taxonomy" id="3218"/>
    <lineage>
        <taxon>Eukaryota</taxon>
        <taxon>Viridiplantae</taxon>
        <taxon>Streptophyta</taxon>
        <taxon>Embryophyta</taxon>
        <taxon>Bryophyta</taxon>
        <taxon>Bryophytina</taxon>
        <taxon>Bryopsida</taxon>
        <taxon>Funariidae</taxon>
        <taxon>Funariales</taxon>
        <taxon>Funariaceae</taxon>
        <taxon>Physcomitrium</taxon>
    </lineage>
</organism>
<proteinExistence type="inferred from homology"/>
<dbReference type="OMA" id="LEGTNTH"/>
<dbReference type="Gramene" id="Pp3c6_250V3.2">
    <property type="protein sequence ID" value="Pp3c6_250V3.2"/>
    <property type="gene ID" value="Pp3c6_250"/>
</dbReference>
<reference evidence="7 9" key="2">
    <citation type="journal article" date="2018" name="Plant J.">
        <title>The Physcomitrella patens chromosome-scale assembly reveals moss genome structure and evolution.</title>
        <authorList>
            <person name="Lang D."/>
            <person name="Ullrich K.K."/>
            <person name="Murat F."/>
            <person name="Fuchs J."/>
            <person name="Jenkins J."/>
            <person name="Haas F.B."/>
            <person name="Piednoel M."/>
            <person name="Gundlach H."/>
            <person name="Van Bel M."/>
            <person name="Meyberg R."/>
            <person name="Vives C."/>
            <person name="Morata J."/>
            <person name="Symeonidi A."/>
            <person name="Hiss M."/>
            <person name="Muchero W."/>
            <person name="Kamisugi Y."/>
            <person name="Saleh O."/>
            <person name="Blanc G."/>
            <person name="Decker E.L."/>
            <person name="van Gessel N."/>
            <person name="Grimwood J."/>
            <person name="Hayes R.D."/>
            <person name="Graham S.W."/>
            <person name="Gunter L.E."/>
            <person name="McDaniel S.F."/>
            <person name="Hoernstein S.N.W."/>
            <person name="Larsson A."/>
            <person name="Li F.W."/>
            <person name="Perroud P.F."/>
            <person name="Phillips J."/>
            <person name="Ranjan P."/>
            <person name="Rokshar D.S."/>
            <person name="Rothfels C.J."/>
            <person name="Schneider L."/>
            <person name="Shu S."/>
            <person name="Stevenson D.W."/>
            <person name="Thummler F."/>
            <person name="Tillich M."/>
            <person name="Villarreal Aguilar J.C."/>
            <person name="Widiez T."/>
            <person name="Wong G.K."/>
            <person name="Wymore A."/>
            <person name="Zhang Y."/>
            <person name="Zimmer A.D."/>
            <person name="Quatrano R.S."/>
            <person name="Mayer K.F.X."/>
            <person name="Goodstein D."/>
            <person name="Casacuberta J.M."/>
            <person name="Vandepoele K."/>
            <person name="Reski R."/>
            <person name="Cuming A.C."/>
            <person name="Tuskan G.A."/>
            <person name="Maumus F."/>
            <person name="Salse J."/>
            <person name="Schmutz J."/>
            <person name="Rensing S.A."/>
        </authorList>
    </citation>
    <scope>NUCLEOTIDE SEQUENCE [LARGE SCALE GENOMIC DNA]</scope>
    <source>
        <strain evidence="8 9">cv. Gransden 2004</strain>
    </source>
</reference>
<dbReference type="SUPFAM" id="SSF46458">
    <property type="entry name" value="Globin-like"/>
    <property type="match status" value="1"/>
</dbReference>
<comment type="similarity">
    <text evidence="6">Belongs to the truncated hemoglobin family. Group II subfamily.</text>
</comment>
<dbReference type="OrthoDB" id="1856542at2759"/>
<name>A9TSV7_PHYPA</name>
<dbReference type="InterPro" id="IPR044203">
    <property type="entry name" value="GlbO/GLB3-like"/>
</dbReference>
<evidence type="ECO:0000313" key="9">
    <source>
        <dbReference type="Proteomes" id="UP000006727"/>
    </source>
</evidence>
<dbReference type="EnsemblPlants" id="Pp3c6_250V3.2">
    <property type="protein sequence ID" value="Pp3c6_250V3.2"/>
    <property type="gene ID" value="Pp3c6_250"/>
</dbReference>
<reference evidence="8" key="3">
    <citation type="submission" date="2020-12" db="UniProtKB">
        <authorList>
            <consortium name="EnsemblPlants"/>
        </authorList>
    </citation>
    <scope>IDENTIFICATION</scope>
</reference>
<evidence type="ECO:0000256" key="3">
    <source>
        <dbReference type="ARBA" id="ARBA00022621"/>
    </source>
</evidence>
<keyword evidence="9" id="KW-1185">Reference proteome</keyword>
<evidence type="ECO:0000256" key="6">
    <source>
        <dbReference type="ARBA" id="ARBA00034496"/>
    </source>
</evidence>
<dbReference type="InterPro" id="IPR012292">
    <property type="entry name" value="Globin/Proto"/>
</dbReference>
<dbReference type="Pfam" id="PF01152">
    <property type="entry name" value="Bac_globin"/>
    <property type="match status" value="1"/>
</dbReference>
<dbReference type="STRING" id="3218.A9TSV7"/>
<dbReference type="PaxDb" id="3218-PP1S309_63V6.1"/>
<dbReference type="AlphaFoldDB" id="A9TSV7"/>
<gene>
    <name evidence="8" type="primary">LOC112283263</name>
    <name evidence="7" type="ORF">PHYPA_008316</name>
</gene>
<dbReference type="GO" id="GO:0019825">
    <property type="term" value="F:oxygen binding"/>
    <property type="evidence" value="ECO:0007669"/>
    <property type="project" value="InterPro"/>
</dbReference>
<dbReference type="eggNOG" id="ENOG502QRXE">
    <property type="taxonomic scope" value="Eukaryota"/>
</dbReference>
<evidence type="ECO:0000256" key="1">
    <source>
        <dbReference type="ARBA" id="ARBA00022448"/>
    </source>
</evidence>
<dbReference type="GO" id="GO:0015671">
    <property type="term" value="P:oxygen transport"/>
    <property type="evidence" value="ECO:0000318"/>
    <property type="project" value="GO_Central"/>
</dbReference>
<dbReference type="CDD" id="cd19755">
    <property type="entry name" value="TrHb2_AtGlb3-like_O"/>
    <property type="match status" value="1"/>
</dbReference>
<dbReference type="RefSeq" id="XP_024377531.1">
    <property type="nucleotide sequence ID" value="XM_024521763.2"/>
</dbReference>
<dbReference type="GO" id="GO:0005344">
    <property type="term" value="F:oxygen carrier activity"/>
    <property type="evidence" value="ECO:0000318"/>
    <property type="project" value="GO_Central"/>
</dbReference>
<dbReference type="InterPro" id="IPR001486">
    <property type="entry name" value="Hemoglobin_trunc"/>
</dbReference>